<sequence length="444" mass="48975">MATTSLAVGSHVALARDLRRRGMVMEATSTWRTVRFCGSAVASNHRPIELLPTTLTAEEVAEAERPVDLVCMLQQILDEEVFIETADGRRIGNVVEDWRQIECARTGSEWRLRCTVCDIPNLITDAKKPCEVREVAAMAKRHVGAWRSFQAHKATRIHWNKLSARMGVPVPMPVPEKGKRSAAASSGEPKKKRTKATVRTFAMCIKCRKSAAVVISVCGDPAHALCEEHAKVQYKEDSIADILENTEACFACPAKGGFPGWFLTCGVCGKKHDFNRNRSVLACSRCPRAYHATCLGLRHVSTDDHAPWRDGTGKWVCAACEIKREDSDLDACSALAMSDIARQCDADSILGPDAIARATLRALKNHDFGRLLASVPVDDDHQNHQQSDARTIMRDVKRLLDAPPASLAHKRMAAQLASLANRCFDTYVVPRIQPSSEHTPNEFS</sequence>
<keyword evidence="3" id="KW-0862">Zinc</keyword>
<proteinExistence type="predicted"/>
<accession>A0AAD7UBT1</accession>
<dbReference type="SMART" id="SM00249">
    <property type="entry name" value="PHD"/>
    <property type="match status" value="1"/>
</dbReference>
<protein>
    <recommendedName>
        <fullName evidence="6">PHD-type domain-containing protein</fullName>
    </recommendedName>
</protein>
<evidence type="ECO:0000313" key="7">
    <source>
        <dbReference type="EMBL" id="KAJ8600758.1"/>
    </source>
</evidence>
<evidence type="ECO:0000256" key="1">
    <source>
        <dbReference type="ARBA" id="ARBA00022723"/>
    </source>
</evidence>
<dbReference type="PROSITE" id="PS50016">
    <property type="entry name" value="ZF_PHD_2"/>
    <property type="match status" value="1"/>
</dbReference>
<gene>
    <name evidence="7" type="ORF">CTAYLR_006094</name>
</gene>
<evidence type="ECO:0000256" key="5">
    <source>
        <dbReference type="SAM" id="MobiDB-lite"/>
    </source>
</evidence>
<dbReference type="InterPro" id="IPR013083">
    <property type="entry name" value="Znf_RING/FYVE/PHD"/>
</dbReference>
<dbReference type="CDD" id="cd15489">
    <property type="entry name" value="PHD_SF"/>
    <property type="match status" value="1"/>
</dbReference>
<dbReference type="Gene3D" id="3.30.40.10">
    <property type="entry name" value="Zinc/RING finger domain, C3HC4 (zinc finger)"/>
    <property type="match status" value="1"/>
</dbReference>
<feature type="region of interest" description="Disordered" evidence="5">
    <location>
        <begin position="170"/>
        <end position="192"/>
    </location>
</feature>
<comment type="caution">
    <text evidence="7">The sequence shown here is derived from an EMBL/GenBank/DDBJ whole genome shotgun (WGS) entry which is preliminary data.</text>
</comment>
<dbReference type="InterPro" id="IPR019787">
    <property type="entry name" value="Znf_PHD-finger"/>
</dbReference>
<evidence type="ECO:0000256" key="3">
    <source>
        <dbReference type="ARBA" id="ARBA00022833"/>
    </source>
</evidence>
<keyword evidence="1" id="KW-0479">Metal-binding</keyword>
<dbReference type="Pfam" id="PF00628">
    <property type="entry name" value="PHD"/>
    <property type="match status" value="1"/>
</dbReference>
<dbReference type="SUPFAM" id="SSF57903">
    <property type="entry name" value="FYVE/PHD zinc finger"/>
    <property type="match status" value="1"/>
</dbReference>
<dbReference type="AlphaFoldDB" id="A0AAD7UBT1"/>
<feature type="domain" description="PHD-type" evidence="6">
    <location>
        <begin position="262"/>
        <end position="323"/>
    </location>
</feature>
<dbReference type="EMBL" id="JAQMWT010000479">
    <property type="protein sequence ID" value="KAJ8600758.1"/>
    <property type="molecule type" value="Genomic_DNA"/>
</dbReference>
<dbReference type="InterPro" id="IPR011011">
    <property type="entry name" value="Znf_FYVE_PHD"/>
</dbReference>
<keyword evidence="8" id="KW-1185">Reference proteome</keyword>
<dbReference type="GO" id="GO:0008270">
    <property type="term" value="F:zinc ion binding"/>
    <property type="evidence" value="ECO:0007669"/>
    <property type="project" value="UniProtKB-KW"/>
</dbReference>
<name>A0AAD7UBT1_9STRA</name>
<evidence type="ECO:0000256" key="4">
    <source>
        <dbReference type="PROSITE-ProRule" id="PRU00146"/>
    </source>
</evidence>
<organism evidence="7 8">
    <name type="scientific">Chrysophaeum taylorii</name>
    <dbReference type="NCBI Taxonomy" id="2483200"/>
    <lineage>
        <taxon>Eukaryota</taxon>
        <taxon>Sar</taxon>
        <taxon>Stramenopiles</taxon>
        <taxon>Ochrophyta</taxon>
        <taxon>Pelagophyceae</taxon>
        <taxon>Pelagomonadales</taxon>
        <taxon>Pelagomonadaceae</taxon>
        <taxon>Chrysophaeum</taxon>
    </lineage>
</organism>
<dbReference type="Proteomes" id="UP001230188">
    <property type="component" value="Unassembled WGS sequence"/>
</dbReference>
<keyword evidence="2 4" id="KW-0863">Zinc-finger</keyword>
<evidence type="ECO:0000259" key="6">
    <source>
        <dbReference type="PROSITE" id="PS50016"/>
    </source>
</evidence>
<dbReference type="InterPro" id="IPR001965">
    <property type="entry name" value="Znf_PHD"/>
</dbReference>
<reference evidence="7" key="1">
    <citation type="submission" date="2023-01" db="EMBL/GenBank/DDBJ databases">
        <title>Metagenome sequencing of chrysophaentin producing Chrysophaeum taylorii.</title>
        <authorList>
            <person name="Davison J."/>
            <person name="Bewley C."/>
        </authorList>
    </citation>
    <scope>NUCLEOTIDE SEQUENCE</scope>
    <source>
        <strain evidence="7">NIES-1699</strain>
    </source>
</reference>
<evidence type="ECO:0000256" key="2">
    <source>
        <dbReference type="ARBA" id="ARBA00022771"/>
    </source>
</evidence>
<evidence type="ECO:0000313" key="8">
    <source>
        <dbReference type="Proteomes" id="UP001230188"/>
    </source>
</evidence>